<reference evidence="1 2" key="1">
    <citation type="journal article" date="2022" name="Int. J. Syst. Evol. Microbiol.">
        <title>Miniphocaeibacter halophilus sp. nov., an ammonium-tolerant acetate-producing bacterium isolated from a biogas system.</title>
        <authorList>
            <person name="Schnurer A."/>
            <person name="Singh A."/>
            <person name="Bi S."/>
            <person name="Qiao W."/>
            <person name="Westerholm M."/>
        </authorList>
    </citation>
    <scope>NUCLEOTIDE SEQUENCE [LARGE SCALE GENOMIC DNA]</scope>
    <source>
        <strain evidence="1 2">AMB_01</strain>
    </source>
</reference>
<gene>
    <name evidence="1" type="ORF">JFY71_11380</name>
</gene>
<dbReference type="EMBL" id="CP066744">
    <property type="protein sequence ID" value="QQK07860.1"/>
    <property type="molecule type" value="Genomic_DNA"/>
</dbReference>
<keyword evidence="2" id="KW-1185">Reference proteome</keyword>
<dbReference type="Proteomes" id="UP000595814">
    <property type="component" value="Chromosome"/>
</dbReference>
<name>A0AC61MTC2_9FIRM</name>
<accession>A0AC61MTC2</accession>
<proteinExistence type="predicted"/>
<evidence type="ECO:0000313" key="2">
    <source>
        <dbReference type="Proteomes" id="UP000595814"/>
    </source>
</evidence>
<evidence type="ECO:0000313" key="1">
    <source>
        <dbReference type="EMBL" id="QQK07860.1"/>
    </source>
</evidence>
<organism evidence="1 2">
    <name type="scientific">Miniphocaeibacter halophilus</name>
    <dbReference type="NCBI Taxonomy" id="2931922"/>
    <lineage>
        <taxon>Bacteria</taxon>
        <taxon>Bacillati</taxon>
        <taxon>Bacillota</taxon>
        <taxon>Tissierellia</taxon>
        <taxon>Tissierellales</taxon>
        <taxon>Peptoniphilaceae</taxon>
        <taxon>Miniphocaeibacter</taxon>
    </lineage>
</organism>
<protein>
    <submittedName>
        <fullName evidence="1">Uncharacterized protein</fullName>
    </submittedName>
</protein>
<sequence length="56" mass="6763">MEKLLLKDVHNRYLFIDKNEFDLVCSLLKGEAILFYDDILKEFDKNENYLSDLIYT</sequence>